<keyword evidence="3" id="KW-1185">Reference proteome</keyword>
<sequence>MVHKLSRAKIQERFEEPGEVVPDSMEKEHVISSDSSDEAGSAERKASMLSYDLNKMPEENEYPYSGISPEKKNAWHLAMWEKRYLNP</sequence>
<evidence type="ECO:0000256" key="1">
    <source>
        <dbReference type="SAM" id="MobiDB-lite"/>
    </source>
</evidence>
<dbReference type="AlphaFoldDB" id="A0A445CS58"/>
<accession>A0A445CS58</accession>
<comment type="caution">
    <text evidence="2">The sequence shown here is derived from an EMBL/GenBank/DDBJ whole genome shotgun (WGS) entry which is preliminary data.</text>
</comment>
<proteinExistence type="predicted"/>
<name>A0A445CS58_ARAHY</name>
<reference evidence="2 3" key="1">
    <citation type="submission" date="2019-01" db="EMBL/GenBank/DDBJ databases">
        <title>Sequencing of cultivated peanut Arachis hypogaea provides insights into genome evolution and oil improvement.</title>
        <authorList>
            <person name="Chen X."/>
        </authorList>
    </citation>
    <scope>NUCLEOTIDE SEQUENCE [LARGE SCALE GENOMIC DNA]</scope>
    <source>
        <strain evidence="3">cv. Fuhuasheng</strain>
        <tissue evidence="2">Leaves</tissue>
    </source>
</reference>
<feature type="region of interest" description="Disordered" evidence="1">
    <location>
        <begin position="1"/>
        <end position="47"/>
    </location>
</feature>
<evidence type="ECO:0000313" key="3">
    <source>
        <dbReference type="Proteomes" id="UP000289738"/>
    </source>
</evidence>
<organism evidence="2 3">
    <name type="scientific">Arachis hypogaea</name>
    <name type="common">Peanut</name>
    <dbReference type="NCBI Taxonomy" id="3818"/>
    <lineage>
        <taxon>Eukaryota</taxon>
        <taxon>Viridiplantae</taxon>
        <taxon>Streptophyta</taxon>
        <taxon>Embryophyta</taxon>
        <taxon>Tracheophyta</taxon>
        <taxon>Spermatophyta</taxon>
        <taxon>Magnoliopsida</taxon>
        <taxon>eudicotyledons</taxon>
        <taxon>Gunneridae</taxon>
        <taxon>Pentapetalae</taxon>
        <taxon>rosids</taxon>
        <taxon>fabids</taxon>
        <taxon>Fabales</taxon>
        <taxon>Fabaceae</taxon>
        <taxon>Papilionoideae</taxon>
        <taxon>50 kb inversion clade</taxon>
        <taxon>dalbergioids sensu lato</taxon>
        <taxon>Dalbergieae</taxon>
        <taxon>Pterocarpus clade</taxon>
        <taxon>Arachis</taxon>
    </lineage>
</organism>
<protein>
    <submittedName>
        <fullName evidence="2">Uncharacterized protein</fullName>
    </submittedName>
</protein>
<dbReference type="Proteomes" id="UP000289738">
    <property type="component" value="Chromosome A06"/>
</dbReference>
<gene>
    <name evidence="2" type="ORF">Ahy_A06g028997</name>
</gene>
<evidence type="ECO:0000313" key="2">
    <source>
        <dbReference type="EMBL" id="RYR53761.1"/>
    </source>
</evidence>
<dbReference type="EMBL" id="SDMP01000006">
    <property type="protein sequence ID" value="RYR53761.1"/>
    <property type="molecule type" value="Genomic_DNA"/>
</dbReference>